<accession>A0ABU7XR24</accession>
<evidence type="ECO:0000313" key="1">
    <source>
        <dbReference type="EMBL" id="MEF3832841.1"/>
    </source>
</evidence>
<keyword evidence="2" id="KW-1185">Reference proteome</keyword>
<organism evidence="1 2">
    <name type="scientific">Flavivirga spongiicola</name>
    <dbReference type="NCBI Taxonomy" id="421621"/>
    <lineage>
        <taxon>Bacteria</taxon>
        <taxon>Pseudomonadati</taxon>
        <taxon>Bacteroidota</taxon>
        <taxon>Flavobacteriia</taxon>
        <taxon>Flavobacteriales</taxon>
        <taxon>Flavobacteriaceae</taxon>
        <taxon>Flavivirga</taxon>
    </lineage>
</organism>
<evidence type="ECO:0000313" key="2">
    <source>
        <dbReference type="Proteomes" id="UP001337305"/>
    </source>
</evidence>
<dbReference type="SUPFAM" id="SSF51182">
    <property type="entry name" value="RmlC-like cupins"/>
    <property type="match status" value="1"/>
</dbReference>
<name>A0ABU7XR24_9FLAO</name>
<gene>
    <name evidence="1" type="ORF">N1F79_06850</name>
</gene>
<proteinExistence type="predicted"/>
<dbReference type="InterPro" id="IPR011051">
    <property type="entry name" value="RmlC_Cupin_sf"/>
</dbReference>
<reference evidence="1 2" key="1">
    <citation type="submission" date="2022-09" db="EMBL/GenBank/DDBJ databases">
        <title>Genome sequencing of Flavivirga sp. MEBiC05379.</title>
        <authorList>
            <person name="Oh H.-M."/>
            <person name="Kwon K.K."/>
            <person name="Park M.J."/>
            <person name="Yang S.-H."/>
        </authorList>
    </citation>
    <scope>NUCLEOTIDE SEQUENCE [LARGE SCALE GENOMIC DNA]</scope>
    <source>
        <strain evidence="1 2">MEBiC05379</strain>
    </source>
</reference>
<dbReference type="InterPro" id="IPR014710">
    <property type="entry name" value="RmlC-like_jellyroll"/>
</dbReference>
<comment type="caution">
    <text evidence="1">The sequence shown here is derived from an EMBL/GenBank/DDBJ whole genome shotgun (WGS) entry which is preliminary data.</text>
</comment>
<sequence length="146" mass="17317">MNKSDKESLIELIESYQIIEDGFHPFLIRDGWQVAQLNYVEEQNIENISKIDVHYQTDEVFVLLNGKAVLIVATFKDDIPFFEVELMKQNTIYNIPKNRWHNIAMEEESKVLIVEKSNTHLSDFDYFNLDSEKRSELKYKVEELLK</sequence>
<protein>
    <recommendedName>
        <fullName evidence="3">Cupin</fullName>
    </recommendedName>
</protein>
<dbReference type="RefSeq" id="WP_303305209.1">
    <property type="nucleotide sequence ID" value="NZ_JAODOP010000004.1"/>
</dbReference>
<dbReference type="Proteomes" id="UP001337305">
    <property type="component" value="Unassembled WGS sequence"/>
</dbReference>
<evidence type="ECO:0008006" key="3">
    <source>
        <dbReference type="Google" id="ProtNLM"/>
    </source>
</evidence>
<dbReference type="Gene3D" id="2.60.120.10">
    <property type="entry name" value="Jelly Rolls"/>
    <property type="match status" value="1"/>
</dbReference>
<dbReference type="EMBL" id="JAODOP010000004">
    <property type="protein sequence ID" value="MEF3832841.1"/>
    <property type="molecule type" value="Genomic_DNA"/>
</dbReference>